<feature type="transmembrane region" description="Helical" evidence="7">
    <location>
        <begin position="72"/>
        <end position="97"/>
    </location>
</feature>
<keyword evidence="6 7" id="KW-0472">Membrane</keyword>
<dbReference type="InterPro" id="IPR052518">
    <property type="entry name" value="CHR_Transporter"/>
</dbReference>
<dbReference type="GO" id="GO:0015109">
    <property type="term" value="F:chromate transmembrane transporter activity"/>
    <property type="evidence" value="ECO:0007669"/>
    <property type="project" value="InterPro"/>
</dbReference>
<evidence type="ECO:0000256" key="4">
    <source>
        <dbReference type="ARBA" id="ARBA00022692"/>
    </source>
</evidence>
<evidence type="ECO:0000256" key="1">
    <source>
        <dbReference type="ARBA" id="ARBA00004651"/>
    </source>
</evidence>
<keyword evidence="5 7" id="KW-1133">Transmembrane helix</keyword>
<evidence type="ECO:0000313" key="9">
    <source>
        <dbReference type="Proteomes" id="UP000294817"/>
    </source>
</evidence>
<dbReference type="RefSeq" id="WP_103876714.1">
    <property type="nucleotide sequence ID" value="NZ_SODZ01000011.1"/>
</dbReference>
<keyword evidence="9" id="KW-1185">Reference proteome</keyword>
<proteinExistence type="inferred from homology"/>
<dbReference type="EMBL" id="SODZ01000011">
    <property type="protein sequence ID" value="TDX13262.1"/>
    <property type="molecule type" value="Genomic_DNA"/>
</dbReference>
<evidence type="ECO:0000256" key="6">
    <source>
        <dbReference type="ARBA" id="ARBA00023136"/>
    </source>
</evidence>
<dbReference type="InterPro" id="IPR003370">
    <property type="entry name" value="Chromate_transpt"/>
</dbReference>
<feature type="transmembrane region" description="Helical" evidence="7">
    <location>
        <begin position="109"/>
        <end position="126"/>
    </location>
</feature>
<protein>
    <submittedName>
        <fullName evidence="8">Chromate transporter</fullName>
    </submittedName>
</protein>
<keyword evidence="3" id="KW-1003">Cell membrane</keyword>
<gene>
    <name evidence="8" type="ORF">C8D74_11133</name>
</gene>
<dbReference type="PANTHER" id="PTHR43663">
    <property type="entry name" value="CHROMATE TRANSPORT PROTEIN-RELATED"/>
    <property type="match status" value="1"/>
</dbReference>
<dbReference type="AlphaFoldDB" id="A0A4R8EM63"/>
<keyword evidence="4 7" id="KW-0812">Transmembrane</keyword>
<evidence type="ECO:0000256" key="3">
    <source>
        <dbReference type="ARBA" id="ARBA00022475"/>
    </source>
</evidence>
<organism evidence="8 9">
    <name type="scientific">Petrotoga sibirica</name>
    <dbReference type="NCBI Taxonomy" id="156202"/>
    <lineage>
        <taxon>Bacteria</taxon>
        <taxon>Thermotogati</taxon>
        <taxon>Thermotogota</taxon>
        <taxon>Thermotogae</taxon>
        <taxon>Petrotogales</taxon>
        <taxon>Petrotogaceae</taxon>
        <taxon>Petrotoga</taxon>
    </lineage>
</organism>
<name>A0A4R8EM63_9BACT</name>
<comment type="similarity">
    <text evidence="2">Belongs to the chromate ion transporter (CHR) (TC 2.A.51) family.</text>
</comment>
<evidence type="ECO:0000313" key="8">
    <source>
        <dbReference type="EMBL" id="TDX13262.1"/>
    </source>
</evidence>
<feature type="transmembrane region" description="Helical" evidence="7">
    <location>
        <begin position="7"/>
        <end position="28"/>
    </location>
</feature>
<accession>A0A4R8EM63</accession>
<dbReference type="PANTHER" id="PTHR43663:SF1">
    <property type="entry name" value="CHROMATE TRANSPORTER"/>
    <property type="match status" value="1"/>
</dbReference>
<dbReference type="Proteomes" id="UP000294817">
    <property type="component" value="Unassembled WGS sequence"/>
</dbReference>
<evidence type="ECO:0000256" key="2">
    <source>
        <dbReference type="ARBA" id="ARBA00005262"/>
    </source>
</evidence>
<evidence type="ECO:0000256" key="7">
    <source>
        <dbReference type="SAM" id="Phobius"/>
    </source>
</evidence>
<feature type="transmembrane region" description="Helical" evidence="7">
    <location>
        <begin position="146"/>
        <end position="164"/>
    </location>
</feature>
<dbReference type="Pfam" id="PF02417">
    <property type="entry name" value="Chromate_transp"/>
    <property type="match status" value="1"/>
</dbReference>
<dbReference type="GO" id="GO:0005886">
    <property type="term" value="C:plasma membrane"/>
    <property type="evidence" value="ECO:0007669"/>
    <property type="project" value="UniProtKB-SubCell"/>
</dbReference>
<sequence>MNYLILYFEFFKIGLFSVGGGLATIPFLQDLARKYDWLTLTDLADYIAISESTPGPIGINTATFVGYNSGGVFGGIIAVLGIVTPSIIIITIIAHYFQRFNEKPFIQNGFYALRPAVVGLIGAAGYEVAKVSLFHLEKLTETQTSVSIFNFKAIILFLIIIYLMKRFKKHPVVYLALGAAVGIIFKF</sequence>
<comment type="caution">
    <text evidence="8">The sequence shown here is derived from an EMBL/GenBank/DDBJ whole genome shotgun (WGS) entry which is preliminary data.</text>
</comment>
<evidence type="ECO:0000256" key="5">
    <source>
        <dbReference type="ARBA" id="ARBA00022989"/>
    </source>
</evidence>
<reference evidence="8 9" key="1">
    <citation type="submission" date="2019-03" db="EMBL/GenBank/DDBJ databases">
        <title>Genomic Encyclopedia of Type Strains, Phase IV (KMG-IV): sequencing the most valuable type-strain genomes for metagenomic binning, comparative biology and taxonomic classification.</title>
        <authorList>
            <person name="Goeker M."/>
        </authorList>
    </citation>
    <scope>NUCLEOTIDE SEQUENCE [LARGE SCALE GENOMIC DNA]</scope>
    <source>
        <strain evidence="8 9">DSM 13575</strain>
    </source>
</reference>
<comment type="subcellular location">
    <subcellularLocation>
        <location evidence="1">Cell membrane</location>
        <topology evidence="1">Multi-pass membrane protein</topology>
    </subcellularLocation>
</comment>